<dbReference type="Proteomes" id="UP000054321">
    <property type="component" value="Unassembled WGS sequence"/>
</dbReference>
<evidence type="ECO:0000256" key="1">
    <source>
        <dbReference type="ARBA" id="ARBA00004448"/>
    </source>
</evidence>
<keyword evidence="3" id="KW-0999">Mitochondrion inner membrane</keyword>
<keyword evidence="4" id="KW-1133">Transmembrane helix</keyword>
<evidence type="ECO:0000256" key="6">
    <source>
        <dbReference type="ARBA" id="ARBA00023136"/>
    </source>
</evidence>
<comment type="subcellular location">
    <subcellularLocation>
        <location evidence="1">Mitochondrion inner membrane</location>
        <topology evidence="1">Multi-pass membrane protein</topology>
    </subcellularLocation>
</comment>
<name>A0A0C3GXQ7_OIDMZ</name>
<sequence length="191" mass="20394">MAPEGEHYQPKDAVKAAISGTMVTGGAGALVSAVQNSLSKRNLGAWGIFTRTGSTIGIFAAVGGTYEFARLASANLREKDDSYNTALGGFLAGSVMGLRHGTTPAILGLGALAAVVMSAYDYTGGSLSGFKKDKDLDEFERKEALRKNRRRPIQETISELGEGRGIYGPGYDERRRERIKEKYGIDVPAKS</sequence>
<evidence type="ECO:0008006" key="9">
    <source>
        <dbReference type="Google" id="ProtNLM"/>
    </source>
</evidence>
<dbReference type="EMBL" id="KN832876">
    <property type="protein sequence ID" value="KIN00846.1"/>
    <property type="molecule type" value="Genomic_DNA"/>
</dbReference>
<protein>
    <recommendedName>
        <fullName evidence="9">NADH-ubiquinone oxidoreductase 213 kDa subunit</fullName>
    </recommendedName>
</protein>
<dbReference type="STRING" id="913774.A0A0C3GXQ7"/>
<keyword evidence="2" id="KW-0812">Transmembrane</keyword>
<organism evidence="7 8">
    <name type="scientific">Oidiodendron maius (strain Zn)</name>
    <dbReference type="NCBI Taxonomy" id="913774"/>
    <lineage>
        <taxon>Eukaryota</taxon>
        <taxon>Fungi</taxon>
        <taxon>Dikarya</taxon>
        <taxon>Ascomycota</taxon>
        <taxon>Pezizomycotina</taxon>
        <taxon>Leotiomycetes</taxon>
        <taxon>Leotiomycetes incertae sedis</taxon>
        <taxon>Myxotrichaceae</taxon>
        <taxon>Oidiodendron</taxon>
    </lineage>
</organism>
<accession>A0A0C3GXQ7</accession>
<dbReference type="InParanoid" id="A0A0C3GXQ7"/>
<dbReference type="Pfam" id="PF02466">
    <property type="entry name" value="Tim17"/>
    <property type="match status" value="1"/>
</dbReference>
<proteinExistence type="predicted"/>
<keyword evidence="6" id="KW-0472">Membrane</keyword>
<keyword evidence="5" id="KW-0496">Mitochondrion</keyword>
<evidence type="ECO:0000256" key="2">
    <source>
        <dbReference type="ARBA" id="ARBA00022692"/>
    </source>
</evidence>
<reference evidence="7 8" key="1">
    <citation type="submission" date="2014-04" db="EMBL/GenBank/DDBJ databases">
        <authorList>
            <consortium name="DOE Joint Genome Institute"/>
            <person name="Kuo A."/>
            <person name="Martino E."/>
            <person name="Perotto S."/>
            <person name="Kohler A."/>
            <person name="Nagy L.G."/>
            <person name="Floudas D."/>
            <person name="Copeland A."/>
            <person name="Barry K.W."/>
            <person name="Cichocki N."/>
            <person name="Veneault-Fourrey C."/>
            <person name="LaButti K."/>
            <person name="Lindquist E.A."/>
            <person name="Lipzen A."/>
            <person name="Lundell T."/>
            <person name="Morin E."/>
            <person name="Murat C."/>
            <person name="Sun H."/>
            <person name="Tunlid A."/>
            <person name="Henrissat B."/>
            <person name="Grigoriev I.V."/>
            <person name="Hibbett D.S."/>
            <person name="Martin F."/>
            <person name="Nordberg H.P."/>
            <person name="Cantor M.N."/>
            <person name="Hua S.X."/>
        </authorList>
    </citation>
    <scope>NUCLEOTIDE SEQUENCE [LARGE SCALE GENOMIC DNA]</scope>
    <source>
        <strain evidence="7 8">Zn</strain>
    </source>
</reference>
<dbReference type="GO" id="GO:0005743">
    <property type="term" value="C:mitochondrial inner membrane"/>
    <property type="evidence" value="ECO:0007669"/>
    <property type="project" value="UniProtKB-SubCell"/>
</dbReference>
<gene>
    <name evidence="7" type="ORF">OIDMADRAFT_18987</name>
</gene>
<dbReference type="GO" id="GO:0045271">
    <property type="term" value="C:respiratory chain complex I"/>
    <property type="evidence" value="ECO:0007669"/>
    <property type="project" value="InterPro"/>
</dbReference>
<evidence type="ECO:0000256" key="3">
    <source>
        <dbReference type="ARBA" id="ARBA00022792"/>
    </source>
</evidence>
<dbReference type="HOGENOM" id="CLU_088319_0_0_1"/>
<dbReference type="OrthoDB" id="1913277at2759"/>
<dbReference type="PANTHER" id="PTHR21382:SF1">
    <property type="entry name" value="NADH DEHYDROGENASE [UBIQUINONE] 1 ALPHA SUBCOMPLEX SUBUNIT 11"/>
    <property type="match status" value="1"/>
</dbReference>
<dbReference type="PANTHER" id="PTHR21382">
    <property type="entry name" value="NADH-UBIQUINONE OXIDOREDUCTASE SUBUNIT"/>
    <property type="match status" value="1"/>
</dbReference>
<evidence type="ECO:0000256" key="4">
    <source>
        <dbReference type="ARBA" id="ARBA00022989"/>
    </source>
</evidence>
<evidence type="ECO:0000313" key="7">
    <source>
        <dbReference type="EMBL" id="KIN00846.1"/>
    </source>
</evidence>
<evidence type="ECO:0000313" key="8">
    <source>
        <dbReference type="Proteomes" id="UP000054321"/>
    </source>
</evidence>
<dbReference type="InterPro" id="IPR039205">
    <property type="entry name" value="NDUFA11"/>
</dbReference>
<reference evidence="8" key="2">
    <citation type="submission" date="2015-01" db="EMBL/GenBank/DDBJ databases">
        <title>Evolutionary Origins and Diversification of the Mycorrhizal Mutualists.</title>
        <authorList>
            <consortium name="DOE Joint Genome Institute"/>
            <consortium name="Mycorrhizal Genomics Consortium"/>
            <person name="Kohler A."/>
            <person name="Kuo A."/>
            <person name="Nagy L.G."/>
            <person name="Floudas D."/>
            <person name="Copeland A."/>
            <person name="Barry K.W."/>
            <person name="Cichocki N."/>
            <person name="Veneault-Fourrey C."/>
            <person name="LaButti K."/>
            <person name="Lindquist E.A."/>
            <person name="Lipzen A."/>
            <person name="Lundell T."/>
            <person name="Morin E."/>
            <person name="Murat C."/>
            <person name="Riley R."/>
            <person name="Ohm R."/>
            <person name="Sun H."/>
            <person name="Tunlid A."/>
            <person name="Henrissat B."/>
            <person name="Grigoriev I.V."/>
            <person name="Hibbett D.S."/>
            <person name="Martin F."/>
        </authorList>
    </citation>
    <scope>NUCLEOTIDE SEQUENCE [LARGE SCALE GENOMIC DNA]</scope>
    <source>
        <strain evidence="8">Zn</strain>
    </source>
</reference>
<keyword evidence="8" id="KW-1185">Reference proteome</keyword>
<evidence type="ECO:0000256" key="5">
    <source>
        <dbReference type="ARBA" id="ARBA00023128"/>
    </source>
</evidence>
<dbReference type="GO" id="GO:0006120">
    <property type="term" value="P:mitochondrial electron transport, NADH to ubiquinone"/>
    <property type="evidence" value="ECO:0007669"/>
    <property type="project" value="InterPro"/>
</dbReference>
<dbReference type="AlphaFoldDB" id="A0A0C3GXQ7"/>